<organism evidence="1 2">
    <name type="scientific">Zafaria cholistanensis</name>
    <dbReference type="NCBI Taxonomy" id="1682741"/>
    <lineage>
        <taxon>Bacteria</taxon>
        <taxon>Bacillati</taxon>
        <taxon>Actinomycetota</taxon>
        <taxon>Actinomycetes</taxon>
        <taxon>Micrococcales</taxon>
        <taxon>Micrococcaceae</taxon>
        <taxon>Zafaria</taxon>
    </lineage>
</organism>
<name>A0A5A7NTU6_9MICC</name>
<keyword evidence="2" id="KW-1185">Reference proteome</keyword>
<dbReference type="AlphaFoldDB" id="A0A5A7NTU6"/>
<evidence type="ECO:0000313" key="2">
    <source>
        <dbReference type="Proteomes" id="UP000325307"/>
    </source>
</evidence>
<reference evidence="1 2" key="1">
    <citation type="submission" date="2019-09" db="EMBL/GenBank/DDBJ databases">
        <title>Arthrobacter zafarii sp. nov., a moderately thermotolerant and halotolerant actinobacterium isolated from Cholistan desert soil of Pakistan.</title>
        <authorList>
            <person name="Amin A."/>
            <person name="Ahmed I."/>
            <person name="Khalid N."/>
            <person name="Schumann P."/>
            <person name="Busse H.J."/>
            <person name="Khan I.U."/>
            <person name="Li S."/>
            <person name="Li W.J."/>
        </authorList>
    </citation>
    <scope>NUCLEOTIDE SEQUENCE [LARGE SCALE GENOMIC DNA]</scope>
    <source>
        <strain evidence="1 2">NCCP-1664</strain>
    </source>
</reference>
<protein>
    <submittedName>
        <fullName evidence="1">Uncharacterized protein</fullName>
    </submittedName>
</protein>
<dbReference type="EMBL" id="BKDJ01000008">
    <property type="protein sequence ID" value="GER23238.1"/>
    <property type="molecule type" value="Genomic_DNA"/>
</dbReference>
<proteinExistence type="predicted"/>
<evidence type="ECO:0000313" key="1">
    <source>
        <dbReference type="EMBL" id="GER23238.1"/>
    </source>
</evidence>
<comment type="caution">
    <text evidence="1">The sequence shown here is derived from an EMBL/GenBank/DDBJ whole genome shotgun (WGS) entry which is preliminary data.</text>
</comment>
<gene>
    <name evidence="1" type="ORF">NCCP1664_17340</name>
</gene>
<sequence>MASVLHFLQHGLLPWWGEVRPALRRYGTAHILTLGTLPEGGIRRMPPSVRDKCPVRLENNGRIALPEDPVFAMGGDGP</sequence>
<accession>A0A5A7NTU6</accession>
<dbReference type="Proteomes" id="UP000325307">
    <property type="component" value="Unassembled WGS sequence"/>
</dbReference>